<feature type="domain" description="HAMP" evidence="6">
    <location>
        <begin position="328"/>
        <end position="381"/>
    </location>
</feature>
<evidence type="ECO:0000313" key="7">
    <source>
        <dbReference type="EMBL" id="GGB49821.1"/>
    </source>
</evidence>
<dbReference type="SUPFAM" id="SSF58104">
    <property type="entry name" value="Methyl-accepting chemotaxis protein (MCP) signaling domain"/>
    <property type="match status" value="1"/>
</dbReference>
<evidence type="ECO:0000256" key="1">
    <source>
        <dbReference type="ARBA" id="ARBA00023224"/>
    </source>
</evidence>
<dbReference type="InterPro" id="IPR004090">
    <property type="entry name" value="Chemotax_Me-accpt_rcpt"/>
</dbReference>
<keyword evidence="8" id="KW-1185">Reference proteome</keyword>
<dbReference type="PRINTS" id="PR00260">
    <property type="entry name" value="CHEMTRNSDUCR"/>
</dbReference>
<evidence type="ECO:0000256" key="3">
    <source>
        <dbReference type="PROSITE-ProRule" id="PRU00284"/>
    </source>
</evidence>
<evidence type="ECO:0000259" key="6">
    <source>
        <dbReference type="PROSITE" id="PS50885"/>
    </source>
</evidence>
<feature type="transmembrane region" description="Helical" evidence="4">
    <location>
        <begin position="7"/>
        <end position="30"/>
    </location>
</feature>
<reference evidence="7" key="2">
    <citation type="submission" date="2020-09" db="EMBL/GenBank/DDBJ databases">
        <authorList>
            <person name="Sun Q."/>
            <person name="Zhou Y."/>
        </authorList>
    </citation>
    <scope>NUCLEOTIDE SEQUENCE</scope>
    <source>
        <strain evidence="7">CGMCC 1.12426</strain>
    </source>
</reference>
<dbReference type="Pfam" id="PF00672">
    <property type="entry name" value="HAMP"/>
    <property type="match status" value="1"/>
</dbReference>
<evidence type="ECO:0000259" key="5">
    <source>
        <dbReference type="PROSITE" id="PS50111"/>
    </source>
</evidence>
<proteinExistence type="inferred from homology"/>
<dbReference type="SMART" id="SM00283">
    <property type="entry name" value="MA"/>
    <property type="match status" value="1"/>
</dbReference>
<protein>
    <submittedName>
        <fullName evidence="7">Methyl-accepting chemotaxis protein</fullName>
    </submittedName>
</protein>
<comment type="similarity">
    <text evidence="2">Belongs to the methyl-accepting chemotaxis (MCP) protein family.</text>
</comment>
<dbReference type="GO" id="GO:0007165">
    <property type="term" value="P:signal transduction"/>
    <property type="evidence" value="ECO:0007669"/>
    <property type="project" value="UniProtKB-KW"/>
</dbReference>
<dbReference type="GO" id="GO:0006935">
    <property type="term" value="P:chemotaxis"/>
    <property type="evidence" value="ECO:0007669"/>
    <property type="project" value="InterPro"/>
</dbReference>
<keyword evidence="4" id="KW-1133">Transmembrane helix</keyword>
<dbReference type="Proteomes" id="UP000605148">
    <property type="component" value="Unassembled WGS sequence"/>
</dbReference>
<dbReference type="CDD" id="cd12913">
    <property type="entry name" value="PDC1_MCP_like"/>
    <property type="match status" value="1"/>
</dbReference>
<keyword evidence="1 3" id="KW-0807">Transducer</keyword>
<dbReference type="InterPro" id="IPR004089">
    <property type="entry name" value="MCPsignal_dom"/>
</dbReference>
<keyword evidence="4" id="KW-0812">Transmembrane</keyword>
<dbReference type="Gene3D" id="6.10.340.10">
    <property type="match status" value="1"/>
</dbReference>
<dbReference type="GO" id="GO:0016020">
    <property type="term" value="C:membrane"/>
    <property type="evidence" value="ECO:0007669"/>
    <property type="project" value="InterPro"/>
</dbReference>
<dbReference type="SMART" id="SM00304">
    <property type="entry name" value="HAMP"/>
    <property type="match status" value="2"/>
</dbReference>
<dbReference type="EMBL" id="BMFA01000006">
    <property type="protein sequence ID" value="GGB49821.1"/>
    <property type="molecule type" value="Genomic_DNA"/>
</dbReference>
<dbReference type="Pfam" id="PF00015">
    <property type="entry name" value="MCPsignal"/>
    <property type="match status" value="1"/>
</dbReference>
<dbReference type="Gene3D" id="3.30.450.20">
    <property type="entry name" value="PAS domain"/>
    <property type="match status" value="1"/>
</dbReference>
<evidence type="ECO:0000256" key="2">
    <source>
        <dbReference type="ARBA" id="ARBA00029447"/>
    </source>
</evidence>
<dbReference type="RefSeq" id="WP_150496275.1">
    <property type="nucleotide sequence ID" value="NZ_BMFA01000006.1"/>
</dbReference>
<comment type="caution">
    <text evidence="7">The sequence shown here is derived from an EMBL/GenBank/DDBJ whole genome shotgun (WGS) entry which is preliminary data.</text>
</comment>
<accession>A0A916TKA4</accession>
<evidence type="ECO:0000256" key="4">
    <source>
        <dbReference type="SAM" id="Phobius"/>
    </source>
</evidence>
<sequence length="677" mass="71114">MSLRNRIFFAATGVFLVGFLALVTSMTLMIQSTTSKSGEDLIIKTSEALSLEASETIGAAQLAARAAADALEGLQHAGVTDRNAYGAVMQHQISQNKHFVGGGAIFEPNMIGADADSPGTGFSDDSGRFIPYFYNDGASVAWEPLIFGGDSGSEEWYDKPKNLGRDTVTEPYLYPVNGVDVLMATASSPILDQSGKGIGGATIDISLAGLQEIISADRAYQTGFSGLLSENGVWVSHPDTKLLGQTADASYLAKIRALSGGSSFTTEAGMAEVIHAFELNGTGQNWFVVVAVEESELLSAANSTMGIGLLIAAILLVGGTGLMWVLGTTIAKPVQDLTARMRDLAAGDVDTQVAHLERKDEIGEMANALEVFVENEKERRVLQSDTERSTEAQLHRQKMIDAMIIDFEDSVRMALEQVANDSRTMERTAESLDTIARDTSAKVANVSSSSQVAQGSVQTVASAAEELSASISEISRQIDQTKEVVSSATGAAQASNQKVESLDSAAQKIGEVVSLIQAIAEQTNLLALNATIEAARAGEAGKGFAVVAAEVKELATQTAKATEEISTQITGIQASTKDAAGSIEEIAAIMERVNEFTGSIAEAISQQGEATQEISNNVQQAAQCTNEMTGSVEDVMHGATETSTSAADVLSVSQSVSAQAQELGKKIADFLARVRAA</sequence>
<dbReference type="PANTHER" id="PTHR32089:SF112">
    <property type="entry name" value="LYSOZYME-LIKE PROTEIN-RELATED"/>
    <property type="match status" value="1"/>
</dbReference>
<organism evidence="7 8">
    <name type="scientific">Roseibium aquae</name>
    <dbReference type="NCBI Taxonomy" id="1323746"/>
    <lineage>
        <taxon>Bacteria</taxon>
        <taxon>Pseudomonadati</taxon>
        <taxon>Pseudomonadota</taxon>
        <taxon>Alphaproteobacteria</taxon>
        <taxon>Hyphomicrobiales</taxon>
        <taxon>Stappiaceae</taxon>
        <taxon>Roseibium</taxon>
    </lineage>
</organism>
<dbReference type="InterPro" id="IPR003660">
    <property type="entry name" value="HAMP_dom"/>
</dbReference>
<dbReference type="PROSITE" id="PS50885">
    <property type="entry name" value="HAMP"/>
    <property type="match status" value="1"/>
</dbReference>
<evidence type="ECO:0000313" key="8">
    <source>
        <dbReference type="Proteomes" id="UP000605148"/>
    </source>
</evidence>
<dbReference type="GO" id="GO:0004888">
    <property type="term" value="F:transmembrane signaling receptor activity"/>
    <property type="evidence" value="ECO:0007669"/>
    <property type="project" value="InterPro"/>
</dbReference>
<dbReference type="OrthoDB" id="4514964at2"/>
<dbReference type="PANTHER" id="PTHR32089">
    <property type="entry name" value="METHYL-ACCEPTING CHEMOTAXIS PROTEIN MCPB"/>
    <property type="match status" value="1"/>
</dbReference>
<gene>
    <name evidence="7" type="ORF">GCM10011316_22430</name>
</gene>
<dbReference type="AlphaFoldDB" id="A0A916TKA4"/>
<dbReference type="Gene3D" id="1.10.287.950">
    <property type="entry name" value="Methyl-accepting chemotaxis protein"/>
    <property type="match status" value="1"/>
</dbReference>
<name>A0A916TKA4_9HYPH</name>
<dbReference type="CDD" id="cd06225">
    <property type="entry name" value="HAMP"/>
    <property type="match status" value="1"/>
</dbReference>
<dbReference type="CDD" id="cd11386">
    <property type="entry name" value="MCP_signal"/>
    <property type="match status" value="1"/>
</dbReference>
<reference evidence="7" key="1">
    <citation type="journal article" date="2014" name="Int. J. Syst. Evol. Microbiol.">
        <title>Complete genome sequence of Corynebacterium casei LMG S-19264T (=DSM 44701T), isolated from a smear-ripened cheese.</title>
        <authorList>
            <consortium name="US DOE Joint Genome Institute (JGI-PGF)"/>
            <person name="Walter F."/>
            <person name="Albersmeier A."/>
            <person name="Kalinowski J."/>
            <person name="Ruckert C."/>
        </authorList>
    </citation>
    <scope>NUCLEOTIDE SEQUENCE</scope>
    <source>
        <strain evidence="7">CGMCC 1.12426</strain>
    </source>
</reference>
<dbReference type="Pfam" id="PF22673">
    <property type="entry name" value="MCP-like_PDC_1"/>
    <property type="match status" value="1"/>
</dbReference>
<dbReference type="PROSITE" id="PS50111">
    <property type="entry name" value="CHEMOTAXIS_TRANSDUC_2"/>
    <property type="match status" value="1"/>
</dbReference>
<feature type="domain" description="Methyl-accepting transducer" evidence="5">
    <location>
        <begin position="428"/>
        <end position="643"/>
    </location>
</feature>
<keyword evidence="4" id="KW-0472">Membrane</keyword>